<evidence type="ECO:0000256" key="3">
    <source>
        <dbReference type="ARBA" id="ARBA00022630"/>
    </source>
</evidence>
<keyword evidence="4" id="KW-0274">FAD</keyword>
<proteinExistence type="inferred from homology"/>
<dbReference type="PANTHER" id="PTHR11985:SF31">
    <property type="entry name" value="GLYCEROL-3-PHOSPHATE DEHYDROGENASE 2"/>
    <property type="match status" value="1"/>
</dbReference>
<dbReference type="InterPro" id="IPR031656">
    <property type="entry name" value="DAO_C"/>
</dbReference>
<dbReference type="Gene3D" id="3.30.9.10">
    <property type="entry name" value="D-Amino Acid Oxidase, subunit A, domain 2"/>
    <property type="match status" value="1"/>
</dbReference>
<dbReference type="Proteomes" id="UP000326780">
    <property type="component" value="Chromosome"/>
</dbReference>
<accession>A0A5Q0MEV9</accession>
<evidence type="ECO:0000259" key="7">
    <source>
        <dbReference type="Pfam" id="PF16901"/>
    </source>
</evidence>
<evidence type="ECO:0000313" key="9">
    <source>
        <dbReference type="Proteomes" id="UP000326780"/>
    </source>
</evidence>
<dbReference type="GO" id="GO:0046168">
    <property type="term" value="P:glycerol-3-phosphate catabolic process"/>
    <property type="evidence" value="ECO:0007669"/>
    <property type="project" value="TreeGrafter"/>
</dbReference>
<dbReference type="EMBL" id="CP045644">
    <property type="protein sequence ID" value="QFZ87588.1"/>
    <property type="molecule type" value="Genomic_DNA"/>
</dbReference>
<feature type="domain" description="FAD dependent oxidoreductase" evidence="6">
    <location>
        <begin position="26"/>
        <end position="383"/>
    </location>
</feature>
<sequence>MQADATWLNPAQRQRDLAEASRSVADVLVIGAGVTGAGAALDAAARGLSVVLVDAGDIAVGTSSRSGKTFHGGLRYLEQLNFKLVAHAIEERDLMVKILCPHIARPESFLYPLTRAWWERPYVGAGVLLYDLFGMKGGAVPRQRHFGRAALKRHIPSIDEQRVVGGVQFHDALMDDARHTLAVVRTAAGRGAKVITRAPVAEFIKDGERVAGVVVQDRLTGERHRLAARAVVSATGIWADEIQQRAGANTFKVQPAKGVHILLRPEALQSDTGILARATDSVIIARRWYGYWLVGTTDTPWNGDKSQPVAEAADVDYLLDNLNAYLERKVSRADVLGTFAGLRPLLKSVGATDSTSALLRDHAVIDGPPGLTTVVGGKYTTYRRMAADAVDAAVKPLGVSTPSSTAALPLVGATNWSAVRDSAGDLARHFDMRAADAGRLLQRHGDRVRDLMALAESAPALRATLPGAPQYLVAELVHAVVAEGALSLTDVMTRRTHLSIELADGGLALAPFVAECIAPYLGWSTDETRRQIAAYGELIVAEREALNRSGAAPQAVAPVPVAEPL</sequence>
<evidence type="ECO:0000259" key="6">
    <source>
        <dbReference type="Pfam" id="PF01266"/>
    </source>
</evidence>
<dbReference type="InterPro" id="IPR038299">
    <property type="entry name" value="DAO_C_sf"/>
</dbReference>
<organism evidence="8 9">
    <name type="scientific">Variovorax paradoxus</name>
    <dbReference type="NCBI Taxonomy" id="34073"/>
    <lineage>
        <taxon>Bacteria</taxon>
        <taxon>Pseudomonadati</taxon>
        <taxon>Pseudomonadota</taxon>
        <taxon>Betaproteobacteria</taxon>
        <taxon>Burkholderiales</taxon>
        <taxon>Comamonadaceae</taxon>
        <taxon>Variovorax</taxon>
    </lineage>
</organism>
<comment type="similarity">
    <text evidence="2">Belongs to the FAD-dependent glycerol-3-phosphate dehydrogenase family.</text>
</comment>
<dbReference type="InterPro" id="IPR036188">
    <property type="entry name" value="FAD/NAD-bd_sf"/>
</dbReference>
<feature type="domain" description="Alpha-glycerophosphate oxidase C-terminal" evidence="7">
    <location>
        <begin position="403"/>
        <end position="527"/>
    </location>
</feature>
<evidence type="ECO:0000313" key="8">
    <source>
        <dbReference type="EMBL" id="QFZ87588.1"/>
    </source>
</evidence>
<dbReference type="PRINTS" id="PR01001">
    <property type="entry name" value="FADG3PDH"/>
</dbReference>
<dbReference type="SUPFAM" id="SSF51905">
    <property type="entry name" value="FAD/NAD(P)-binding domain"/>
    <property type="match status" value="1"/>
</dbReference>
<dbReference type="PANTHER" id="PTHR11985">
    <property type="entry name" value="GLYCEROL-3-PHOSPHATE DEHYDROGENASE"/>
    <property type="match status" value="1"/>
</dbReference>
<keyword evidence="5" id="KW-0560">Oxidoreductase</keyword>
<comment type="cofactor">
    <cofactor evidence="1">
        <name>FAD</name>
        <dbReference type="ChEBI" id="CHEBI:57692"/>
    </cofactor>
</comment>
<reference evidence="8 9" key="1">
    <citation type="submission" date="2019-10" db="EMBL/GenBank/DDBJ databases">
        <title>Complete genome sequence of Variovorax paradoxus 5C-2.</title>
        <authorList>
            <person name="Gogoleva N.E."/>
            <person name="Balkin A.S."/>
        </authorList>
    </citation>
    <scope>NUCLEOTIDE SEQUENCE [LARGE SCALE GENOMIC DNA]</scope>
    <source>
        <strain evidence="8 9">5C-2</strain>
    </source>
</reference>
<dbReference type="Gene3D" id="3.50.50.60">
    <property type="entry name" value="FAD/NAD(P)-binding domain"/>
    <property type="match status" value="1"/>
</dbReference>
<evidence type="ECO:0000256" key="2">
    <source>
        <dbReference type="ARBA" id="ARBA00007330"/>
    </source>
</evidence>
<gene>
    <name evidence="8" type="ORF">GFK26_12800</name>
</gene>
<dbReference type="GO" id="GO:0004368">
    <property type="term" value="F:glycerol-3-phosphate dehydrogenase (quinone) activity"/>
    <property type="evidence" value="ECO:0007669"/>
    <property type="project" value="InterPro"/>
</dbReference>
<evidence type="ECO:0000256" key="5">
    <source>
        <dbReference type="ARBA" id="ARBA00023002"/>
    </source>
</evidence>
<dbReference type="Pfam" id="PF01266">
    <property type="entry name" value="DAO"/>
    <property type="match status" value="1"/>
</dbReference>
<dbReference type="AlphaFoldDB" id="A0A5Q0MEV9"/>
<protein>
    <submittedName>
        <fullName evidence="8">FAD-dependent oxidoreductase</fullName>
    </submittedName>
</protein>
<dbReference type="InterPro" id="IPR000447">
    <property type="entry name" value="G3P_DH_FAD-dep"/>
</dbReference>
<dbReference type="PROSITE" id="PS00978">
    <property type="entry name" value="FAD_G3PDH_2"/>
    <property type="match status" value="1"/>
</dbReference>
<dbReference type="Pfam" id="PF16901">
    <property type="entry name" value="DAO_C"/>
    <property type="match status" value="1"/>
</dbReference>
<name>A0A5Q0MEV9_VARPD</name>
<dbReference type="Gene3D" id="1.10.8.870">
    <property type="entry name" value="Alpha-glycerophosphate oxidase, cap domain"/>
    <property type="match status" value="1"/>
</dbReference>
<keyword evidence="3" id="KW-0285">Flavoprotein</keyword>
<dbReference type="InterPro" id="IPR006076">
    <property type="entry name" value="FAD-dep_OxRdtase"/>
</dbReference>
<evidence type="ECO:0000256" key="4">
    <source>
        <dbReference type="ARBA" id="ARBA00022827"/>
    </source>
</evidence>
<evidence type="ECO:0000256" key="1">
    <source>
        <dbReference type="ARBA" id="ARBA00001974"/>
    </source>
</evidence>